<dbReference type="InterPro" id="IPR036259">
    <property type="entry name" value="MFS_trans_sf"/>
</dbReference>
<feature type="transmembrane region" description="Helical" evidence="5">
    <location>
        <begin position="20"/>
        <end position="39"/>
    </location>
</feature>
<evidence type="ECO:0000259" key="6">
    <source>
        <dbReference type="PROSITE" id="PS50850"/>
    </source>
</evidence>
<feature type="transmembrane region" description="Helical" evidence="5">
    <location>
        <begin position="364"/>
        <end position="389"/>
    </location>
</feature>
<gene>
    <name evidence="7" type="ORF">AD929_05385</name>
</gene>
<dbReference type="AlphaFoldDB" id="A0A149QWS7"/>
<evidence type="ECO:0000256" key="3">
    <source>
        <dbReference type="ARBA" id="ARBA00022989"/>
    </source>
</evidence>
<dbReference type="EMBL" id="LHZB01000107">
    <property type="protein sequence ID" value="KXV01721.1"/>
    <property type="molecule type" value="Genomic_DNA"/>
</dbReference>
<feature type="transmembrane region" description="Helical" evidence="5">
    <location>
        <begin position="154"/>
        <end position="176"/>
    </location>
</feature>
<dbReference type="PATRIC" id="fig|442.7.peg.1780"/>
<protein>
    <recommendedName>
        <fullName evidence="6">Major facilitator superfamily (MFS) profile domain-containing protein</fullName>
    </recommendedName>
</protein>
<dbReference type="Gene3D" id="1.20.1250.20">
    <property type="entry name" value="MFS general substrate transporter like domains"/>
    <property type="match status" value="2"/>
</dbReference>
<evidence type="ECO:0000313" key="7">
    <source>
        <dbReference type="EMBL" id="KXV01721.1"/>
    </source>
</evidence>
<evidence type="ECO:0000256" key="2">
    <source>
        <dbReference type="ARBA" id="ARBA00022692"/>
    </source>
</evidence>
<keyword evidence="3 5" id="KW-1133">Transmembrane helix</keyword>
<dbReference type="SUPFAM" id="SSF103473">
    <property type="entry name" value="MFS general substrate transporter"/>
    <property type="match status" value="1"/>
</dbReference>
<proteinExistence type="predicted"/>
<dbReference type="RefSeq" id="WP_062495004.1">
    <property type="nucleotide sequence ID" value="NZ_LHZB01000107.1"/>
</dbReference>
<comment type="caution">
    <text evidence="7">The sequence shown here is derived from an EMBL/GenBank/DDBJ whole genome shotgun (WGS) entry which is preliminary data.</text>
</comment>
<dbReference type="InterPro" id="IPR020846">
    <property type="entry name" value="MFS_dom"/>
</dbReference>
<dbReference type="GO" id="GO:0016020">
    <property type="term" value="C:membrane"/>
    <property type="evidence" value="ECO:0007669"/>
    <property type="project" value="UniProtKB-SubCell"/>
</dbReference>
<feature type="transmembrane region" description="Helical" evidence="5">
    <location>
        <begin position="330"/>
        <end position="352"/>
    </location>
</feature>
<accession>A0A149QWS7</accession>
<evidence type="ECO:0000256" key="4">
    <source>
        <dbReference type="ARBA" id="ARBA00023136"/>
    </source>
</evidence>
<feature type="transmembrane region" description="Helical" evidence="5">
    <location>
        <begin position="100"/>
        <end position="121"/>
    </location>
</feature>
<feature type="transmembrane region" description="Helical" evidence="5">
    <location>
        <begin position="395"/>
        <end position="413"/>
    </location>
</feature>
<evidence type="ECO:0000256" key="1">
    <source>
        <dbReference type="ARBA" id="ARBA00004141"/>
    </source>
</evidence>
<dbReference type="InterPro" id="IPR050382">
    <property type="entry name" value="MFS_Na/Anion_cotransporter"/>
</dbReference>
<feature type="transmembrane region" description="Helical" evidence="5">
    <location>
        <begin position="182"/>
        <end position="201"/>
    </location>
</feature>
<comment type="subcellular location">
    <subcellularLocation>
        <location evidence="1">Membrane</location>
        <topology evidence="1">Multi-pass membrane protein</topology>
    </subcellularLocation>
</comment>
<keyword evidence="2 5" id="KW-0812">Transmembrane</keyword>
<feature type="transmembrane region" description="Helical" evidence="5">
    <location>
        <begin position="59"/>
        <end position="80"/>
    </location>
</feature>
<keyword evidence="4 5" id="KW-0472">Membrane</keyword>
<dbReference type="PANTHER" id="PTHR11662">
    <property type="entry name" value="SOLUTE CARRIER FAMILY 17"/>
    <property type="match status" value="1"/>
</dbReference>
<dbReference type="Pfam" id="PF07690">
    <property type="entry name" value="MFS_1"/>
    <property type="match status" value="1"/>
</dbReference>
<reference evidence="7 8" key="1">
    <citation type="submission" date="2015-06" db="EMBL/GenBank/DDBJ databases">
        <title>Improved classification and identification of acetic acid bacteria using matrix-assisted laser desorption/ionization time-of-flight mass spectrometry; Gluconobacter nephelii and Gluconobacter uchimurae are later heterotypic synonyms of Gluconobacter japonicus and Gluconobacter oxydans, respectively.</title>
        <authorList>
            <person name="Li L."/>
            <person name="Cleenwerck I."/>
            <person name="De Vuyst L."/>
            <person name="Vandamme P."/>
        </authorList>
    </citation>
    <scope>NUCLEOTIDE SEQUENCE [LARGE SCALE GENOMIC DNA]</scope>
    <source>
        <strain evidence="7 8">LMG 1764</strain>
    </source>
</reference>
<feature type="transmembrane region" description="Helical" evidence="5">
    <location>
        <begin position="234"/>
        <end position="259"/>
    </location>
</feature>
<organism evidence="7 8">
    <name type="scientific">Gluconobacter potus</name>
    <dbReference type="NCBI Taxonomy" id="2724927"/>
    <lineage>
        <taxon>Bacteria</taxon>
        <taxon>Pseudomonadati</taxon>
        <taxon>Pseudomonadota</taxon>
        <taxon>Alphaproteobacteria</taxon>
        <taxon>Acetobacterales</taxon>
        <taxon>Acetobacteraceae</taxon>
        <taxon>Gluconobacter</taxon>
    </lineage>
</organism>
<feature type="domain" description="Major facilitator superfamily (MFS) profile" evidence="6">
    <location>
        <begin position="28"/>
        <end position="421"/>
    </location>
</feature>
<name>A0A149QWS7_9PROT</name>
<sequence length="425" mass="46823">MSGIDAALVDEFGMRPVRTSWGAGWVILFALVAPINLLMSLDRQAMTLSAPRIQAEFRFSLVQISIIIASVLWTYALLQIPAGALVNRYGPRKCLFVGCLAWSVATILTPMGSSFASFLLIRLAMGVGQSPDWSSSIVTINNWFQPRRRARANAVLLGFLYLGSVIGGPMLTQMTAHYSWKLGFYVFGVGGVIWSCLWSIFMRDRPATEEPTVEDVKPAADRVPMKRFLRSRQFWFIGVHYMCLLTIQSFFLTLMPFYLMDHRHLQFTSMGWLYSLPWAFLYVSVFLSGMIADAVLRRTGSVWKARTPMGMIGTFCCGTLVLVGDHVQNVTGMIVIFGLALGCSGLSQISIWTSVQDLTSGQAGIVAGWTTFWGNAASGVAPIVMVYIVRMTGSWSMALLLPFIAGMIGAVCCSGTHPERPIEGI</sequence>
<dbReference type="PROSITE" id="PS50850">
    <property type="entry name" value="MFS"/>
    <property type="match status" value="1"/>
</dbReference>
<feature type="transmembrane region" description="Helical" evidence="5">
    <location>
        <begin position="279"/>
        <end position="296"/>
    </location>
</feature>
<dbReference type="GO" id="GO:0022857">
    <property type="term" value="F:transmembrane transporter activity"/>
    <property type="evidence" value="ECO:0007669"/>
    <property type="project" value="InterPro"/>
</dbReference>
<evidence type="ECO:0000313" key="8">
    <source>
        <dbReference type="Proteomes" id="UP000075573"/>
    </source>
</evidence>
<evidence type="ECO:0000256" key="5">
    <source>
        <dbReference type="SAM" id="Phobius"/>
    </source>
</evidence>
<dbReference type="Proteomes" id="UP000075573">
    <property type="component" value="Unassembled WGS sequence"/>
</dbReference>
<dbReference type="PANTHER" id="PTHR11662:SF399">
    <property type="entry name" value="FI19708P1-RELATED"/>
    <property type="match status" value="1"/>
</dbReference>
<dbReference type="InterPro" id="IPR011701">
    <property type="entry name" value="MFS"/>
</dbReference>